<feature type="region of interest" description="Disordered" evidence="1">
    <location>
        <begin position="205"/>
        <end position="248"/>
    </location>
</feature>
<reference evidence="3" key="1">
    <citation type="submission" date="2023-01" db="EMBL/GenBank/DDBJ databases">
        <title>Human gut microbiome strain richness.</title>
        <authorList>
            <person name="Chen-Liaw A."/>
        </authorList>
    </citation>
    <scope>NUCLEOTIDE SEQUENCE</scope>
    <source>
        <strain evidence="3">B1_m1001713B170214d0_201011</strain>
    </source>
</reference>
<proteinExistence type="predicted"/>
<evidence type="ECO:0000313" key="4">
    <source>
        <dbReference type="Proteomes" id="UP001300871"/>
    </source>
</evidence>
<sequence>MKVKTMPVKLRDTGGNSGKRQVKSGSADFLSILKERSQGKPETELKPETEPVKHAETKEEKKEIKKEEKKDIKKAEQNGIHEAEIMSGQNSREQPMDKEISAEQIKTGENYAAAESVSSSGEENINTLIYPGGIFNGEVKGVETGMSGGRSPAEEMKTSEAIGNEAKEAGTVSVMNEVLNDASASKKAEGKPEVFKMDGSVRMPKNAQGMENREPDAGKMPDIINTAKANGEGTESGSFGSGKENQDSSKWFSLDRSIYSKGTPEDKAAGETKEQVSLEELQKKAEKNVFLPFERLVGARLSGSAGTQAAGNTAVTDVAPLPEQIRSGIEQGLEKQLSQFTIRLKPEGMGEILVHMASTGGKISLSIGVSNLETQKILSGEMMHLKETLAPLNAEVQEIYHNSQGGMDMMSHEQGFFQSSRREQPGQPNGRRVRKESGEEEVMAETAVNYGLNQEYGRLPAYI</sequence>
<comment type="caution">
    <text evidence="3">The sequence shown here is derived from an EMBL/GenBank/DDBJ whole genome shotgun (WGS) entry which is preliminary data.</text>
</comment>
<dbReference type="Gene3D" id="3.30.750.140">
    <property type="match status" value="1"/>
</dbReference>
<evidence type="ECO:0000259" key="2">
    <source>
        <dbReference type="Pfam" id="PF02120"/>
    </source>
</evidence>
<feature type="domain" description="Flagellar hook-length control protein-like C-terminal" evidence="2">
    <location>
        <begin position="331"/>
        <end position="405"/>
    </location>
</feature>
<dbReference type="EMBL" id="JAQLGM010000001">
    <property type="protein sequence ID" value="MDB1998633.1"/>
    <property type="molecule type" value="Genomic_DNA"/>
</dbReference>
<protein>
    <submittedName>
        <fullName evidence="3">Flagellar hook-length control protein FliK</fullName>
    </submittedName>
</protein>
<keyword evidence="3" id="KW-0282">Flagellum</keyword>
<name>A0AAW6ANW9_CLOSY</name>
<gene>
    <name evidence="3" type="ORF">PM006_00215</name>
</gene>
<evidence type="ECO:0000313" key="3">
    <source>
        <dbReference type="EMBL" id="MDB1998633.1"/>
    </source>
</evidence>
<feature type="region of interest" description="Disordered" evidence="1">
    <location>
        <begin position="1"/>
        <end position="99"/>
    </location>
</feature>
<feature type="compositionally biased region" description="Low complexity" evidence="1">
    <location>
        <begin position="231"/>
        <end position="243"/>
    </location>
</feature>
<dbReference type="RefSeq" id="WP_257606978.1">
    <property type="nucleotide sequence ID" value="NZ_JANKAG010000005.1"/>
</dbReference>
<dbReference type="Proteomes" id="UP001300871">
    <property type="component" value="Unassembled WGS sequence"/>
</dbReference>
<dbReference type="AlphaFoldDB" id="A0AAW6ANW9"/>
<dbReference type="InterPro" id="IPR021136">
    <property type="entry name" value="Flagellar_hook_control-like_C"/>
</dbReference>
<keyword evidence="3" id="KW-0969">Cilium</keyword>
<dbReference type="InterPro" id="IPR038610">
    <property type="entry name" value="FliK-like_C_sf"/>
</dbReference>
<feature type="compositionally biased region" description="Basic and acidic residues" evidence="1">
    <location>
        <begin position="33"/>
        <end position="84"/>
    </location>
</feature>
<dbReference type="Pfam" id="PF02120">
    <property type="entry name" value="Flg_hook"/>
    <property type="match status" value="1"/>
</dbReference>
<evidence type="ECO:0000256" key="1">
    <source>
        <dbReference type="SAM" id="MobiDB-lite"/>
    </source>
</evidence>
<dbReference type="CDD" id="cd17470">
    <property type="entry name" value="T3SS_Flik_C"/>
    <property type="match status" value="1"/>
</dbReference>
<feature type="region of interest" description="Disordered" evidence="1">
    <location>
        <begin position="417"/>
        <end position="440"/>
    </location>
</feature>
<accession>A0AAW6ANW9</accession>
<organism evidence="3 4">
    <name type="scientific">Clostridium symbiosum</name>
    <name type="common">Bacteroides symbiosus</name>
    <dbReference type="NCBI Taxonomy" id="1512"/>
    <lineage>
        <taxon>Bacteria</taxon>
        <taxon>Bacillati</taxon>
        <taxon>Bacillota</taxon>
        <taxon>Clostridia</taxon>
        <taxon>Lachnospirales</taxon>
        <taxon>Lachnospiraceae</taxon>
        <taxon>Otoolea</taxon>
    </lineage>
</organism>
<keyword evidence="3" id="KW-0966">Cell projection</keyword>